<dbReference type="RefSeq" id="WP_151136535.1">
    <property type="nucleotide sequence ID" value="NZ_VZUS01000001.1"/>
</dbReference>
<proteinExistence type="predicted"/>
<name>A0A643JYP1_9EURY</name>
<keyword evidence="1" id="KW-0472">Membrane</keyword>
<gene>
    <name evidence="2" type="ORF">Hfx1149_06245</name>
</gene>
<keyword evidence="1" id="KW-1133">Transmembrane helix</keyword>
<comment type="caution">
    <text evidence="2">The sequence shown here is derived from an EMBL/GenBank/DDBJ whole genome shotgun (WGS) entry which is preliminary data.</text>
</comment>
<keyword evidence="1" id="KW-0812">Transmembrane</keyword>
<protein>
    <submittedName>
        <fullName evidence="2">Uncharacterized protein</fullName>
    </submittedName>
</protein>
<dbReference type="AlphaFoldDB" id="A0A643JYP1"/>
<evidence type="ECO:0000313" key="2">
    <source>
        <dbReference type="EMBL" id="KAB1187652.1"/>
    </source>
</evidence>
<accession>A0A643JYP1</accession>
<evidence type="ECO:0000256" key="1">
    <source>
        <dbReference type="SAM" id="Phobius"/>
    </source>
</evidence>
<feature type="transmembrane region" description="Helical" evidence="1">
    <location>
        <begin position="7"/>
        <end position="27"/>
    </location>
</feature>
<reference evidence="2" key="1">
    <citation type="submission" date="2019-09" db="EMBL/GenBank/DDBJ databases">
        <title>Genomic analysis of Haloferax sp. CBA1149.</title>
        <authorList>
            <person name="Roh S.W."/>
        </authorList>
    </citation>
    <scope>NUCLEOTIDE SEQUENCE</scope>
    <source>
        <strain evidence="2">CBA1149</strain>
    </source>
</reference>
<sequence>MHVLTKYVLSAVISSILAVILTVFVFQLSTADAVQTGLLASAVAVVIVYLNTRREESVSDGSA</sequence>
<feature type="transmembrane region" description="Helical" evidence="1">
    <location>
        <begin position="33"/>
        <end position="50"/>
    </location>
</feature>
<dbReference type="EMBL" id="VZUS01000001">
    <property type="protein sequence ID" value="KAB1187652.1"/>
    <property type="molecule type" value="Genomic_DNA"/>
</dbReference>
<organism evidence="2">
    <name type="scientific">Haloferax sp. CBA1149</name>
    <dbReference type="NCBI Taxonomy" id="2650753"/>
    <lineage>
        <taxon>Archaea</taxon>
        <taxon>Methanobacteriati</taxon>
        <taxon>Methanobacteriota</taxon>
        <taxon>Stenosarchaea group</taxon>
        <taxon>Halobacteria</taxon>
        <taxon>Halobacteriales</taxon>
        <taxon>Haloferacaceae</taxon>
        <taxon>Haloferax</taxon>
    </lineage>
</organism>